<dbReference type="Proteomes" id="UP000834106">
    <property type="component" value="Chromosome 7"/>
</dbReference>
<dbReference type="GO" id="GO:0016020">
    <property type="term" value="C:membrane"/>
    <property type="evidence" value="ECO:0007669"/>
    <property type="project" value="UniProtKB-SubCell"/>
</dbReference>
<dbReference type="PANTHER" id="PTHR31042:SF3">
    <property type="entry name" value="OS08G0110400 PROTEIN"/>
    <property type="match status" value="1"/>
</dbReference>
<dbReference type="InterPro" id="IPR003406">
    <property type="entry name" value="Glyco_trans_14"/>
</dbReference>
<keyword evidence="5" id="KW-0325">Glycoprotein</keyword>
<dbReference type="Pfam" id="PF02485">
    <property type="entry name" value="Branch"/>
    <property type="match status" value="1"/>
</dbReference>
<evidence type="ECO:0000256" key="1">
    <source>
        <dbReference type="ARBA" id="ARBA00004606"/>
    </source>
</evidence>
<evidence type="ECO:0000256" key="5">
    <source>
        <dbReference type="ARBA" id="ARBA00023180"/>
    </source>
</evidence>
<evidence type="ECO:0000256" key="4">
    <source>
        <dbReference type="ARBA" id="ARBA00023136"/>
    </source>
</evidence>
<name>A0AAD1Z9K1_9LAMI</name>
<protein>
    <recommendedName>
        <fullName evidence="9">Core-2/I-branching beta-1,6-N-acetylglucosaminyltransferase family protein</fullName>
    </recommendedName>
</protein>
<evidence type="ECO:0000313" key="8">
    <source>
        <dbReference type="Proteomes" id="UP000834106"/>
    </source>
</evidence>
<reference evidence="7" key="1">
    <citation type="submission" date="2023-05" db="EMBL/GenBank/DDBJ databases">
        <authorList>
            <person name="Huff M."/>
        </authorList>
    </citation>
    <scope>NUCLEOTIDE SEQUENCE</scope>
</reference>
<evidence type="ECO:0000256" key="3">
    <source>
        <dbReference type="ARBA" id="ARBA00022679"/>
    </source>
</evidence>
<comment type="subcellular location">
    <subcellularLocation>
        <location evidence="1">Membrane</location>
        <topology evidence="1">Single-pass type II membrane protein</topology>
    </subcellularLocation>
</comment>
<dbReference type="InterPro" id="IPR044174">
    <property type="entry name" value="BC10-like"/>
</dbReference>
<keyword evidence="8" id="KW-1185">Reference proteome</keyword>
<accession>A0AAD1Z9K1</accession>
<organism evidence="7 8">
    <name type="scientific">Fraxinus pennsylvanica</name>
    <dbReference type="NCBI Taxonomy" id="56036"/>
    <lineage>
        <taxon>Eukaryota</taxon>
        <taxon>Viridiplantae</taxon>
        <taxon>Streptophyta</taxon>
        <taxon>Embryophyta</taxon>
        <taxon>Tracheophyta</taxon>
        <taxon>Spermatophyta</taxon>
        <taxon>Magnoliopsida</taxon>
        <taxon>eudicotyledons</taxon>
        <taxon>Gunneridae</taxon>
        <taxon>Pentapetalae</taxon>
        <taxon>asterids</taxon>
        <taxon>lamiids</taxon>
        <taxon>Lamiales</taxon>
        <taxon>Oleaceae</taxon>
        <taxon>Oleeae</taxon>
        <taxon>Fraxinus</taxon>
    </lineage>
</organism>
<feature type="transmembrane region" description="Helical" evidence="6">
    <location>
        <begin position="26"/>
        <end position="44"/>
    </location>
</feature>
<evidence type="ECO:0000313" key="7">
    <source>
        <dbReference type="EMBL" id="CAI9765289.1"/>
    </source>
</evidence>
<sequence>MARIREKEELESWSNSSVTKDSSISLLKLITILIIFVVGVVIGLSSSSHIDRYFALRTQQFSLNNGAIDTTQQIVVNCEKEDCLSMKSFIRPRNLCHSMTDDELFWRASLVPQKEEFPFSRVPRVAFMFLTRGPLPMLPLWERFFKGQNNAKFSIYVHALPGFELNVTSTSVFYRRQIPSQHVKWGSVSLVDAEKRLLANALLDFSNERFILLSESCIPIYNFLTVYKYLTGSTHSFVEAYDDPSRYGRGRYSRHMLPDIKLADWRKGSQWFELNRALAVKIVADTKYYTLFKKYCRPSCYPDEHFIPTYLQLFFGSLNANRTVTYVDWSLGGPHPATFMAGNITESFMQSIRKNGTLCSYNSGNTPICHLFARKFDPSALQPLLNLTSKVMGY</sequence>
<gene>
    <name evidence="7" type="ORF">FPE_LOCUS12719</name>
</gene>
<keyword evidence="6" id="KW-0812">Transmembrane</keyword>
<keyword evidence="6" id="KW-1133">Transmembrane helix</keyword>
<keyword evidence="3" id="KW-0808">Transferase</keyword>
<proteinExistence type="predicted"/>
<dbReference type="GO" id="GO:0016757">
    <property type="term" value="F:glycosyltransferase activity"/>
    <property type="evidence" value="ECO:0007669"/>
    <property type="project" value="UniProtKB-KW"/>
</dbReference>
<evidence type="ECO:0008006" key="9">
    <source>
        <dbReference type="Google" id="ProtNLM"/>
    </source>
</evidence>
<dbReference type="PANTHER" id="PTHR31042">
    <property type="entry name" value="CORE-2/I-BRANCHING BETA-1,6-N-ACETYLGLUCOSAMINYLTRANSFERASE FAMILY PROTEIN-RELATED"/>
    <property type="match status" value="1"/>
</dbReference>
<dbReference type="EMBL" id="OU503042">
    <property type="protein sequence ID" value="CAI9765289.1"/>
    <property type="molecule type" value="Genomic_DNA"/>
</dbReference>
<evidence type="ECO:0000256" key="6">
    <source>
        <dbReference type="SAM" id="Phobius"/>
    </source>
</evidence>
<keyword evidence="4 6" id="KW-0472">Membrane</keyword>
<dbReference type="AlphaFoldDB" id="A0AAD1Z9K1"/>
<evidence type="ECO:0000256" key="2">
    <source>
        <dbReference type="ARBA" id="ARBA00022676"/>
    </source>
</evidence>
<keyword evidence="2" id="KW-0328">Glycosyltransferase</keyword>